<dbReference type="HAMAP" id="MF_00406">
    <property type="entry name" value="FabZ"/>
    <property type="match status" value="1"/>
</dbReference>
<dbReference type="InterPro" id="IPR029069">
    <property type="entry name" value="HotDog_dom_sf"/>
</dbReference>
<dbReference type="FunFam" id="3.10.129.10:FF:000001">
    <property type="entry name" value="3-hydroxyacyl-[acyl-carrier-protein] dehydratase FabZ"/>
    <property type="match status" value="1"/>
</dbReference>
<evidence type="ECO:0000256" key="2">
    <source>
        <dbReference type="ARBA" id="ARBA00009174"/>
    </source>
</evidence>
<dbReference type="EMBL" id="CADIKG010000001">
    <property type="protein sequence ID" value="CAB3747434.1"/>
    <property type="molecule type" value="Genomic_DNA"/>
</dbReference>
<dbReference type="Proteomes" id="UP000193146">
    <property type="component" value="Unassembled WGS sequence"/>
</dbReference>
<dbReference type="NCBIfam" id="TIGR01750">
    <property type="entry name" value="fabZ"/>
    <property type="match status" value="1"/>
</dbReference>
<keyword evidence="7 9" id="KW-0456">Lyase</keyword>
<dbReference type="Proteomes" id="UP000494135">
    <property type="component" value="Unassembled WGS sequence"/>
</dbReference>
<reference evidence="11 12" key="1">
    <citation type="submission" date="2017-04" db="EMBL/GenBank/DDBJ databases">
        <title>Burkholderia puraquae sp. nov., a novel Burkholderia cepacia complex species from hospital setting samples.</title>
        <authorList>
            <person name="Martina P."/>
            <person name="Leguizamon M."/>
            <person name="Prieto C."/>
            <person name="Sousa S."/>
            <person name="Montanaro P."/>
            <person name="Draghi W."/>
            <person name="Staembler M."/>
            <person name="Bettiol M."/>
            <person name="Figoli C."/>
            <person name="Palau J."/>
            <person name="Alvarez F."/>
            <person name="Benetti S."/>
            <person name="Anchat E."/>
            <person name="Vescina C."/>
            <person name="Ferreras J."/>
            <person name="Lasch P."/>
            <person name="Lagares A."/>
            <person name="Zorreguieta A."/>
            <person name="Yantorno O."/>
            <person name="Bosch A."/>
        </authorList>
    </citation>
    <scope>NUCLEOTIDE SEQUENCE [LARGE SCALE GENOMIC DNA]</scope>
    <source>
        <strain evidence="11 12">CAMPA 1040</strain>
    </source>
</reference>
<evidence type="ECO:0000256" key="7">
    <source>
        <dbReference type="ARBA" id="ARBA00023239"/>
    </source>
</evidence>
<evidence type="ECO:0000256" key="3">
    <source>
        <dbReference type="ARBA" id="ARBA00022490"/>
    </source>
</evidence>
<dbReference type="Pfam" id="PF07977">
    <property type="entry name" value="FabA"/>
    <property type="match status" value="1"/>
</dbReference>
<gene>
    <name evidence="10" type="primary">fabZ_1</name>
    <name evidence="9" type="synonym">fabZ</name>
    <name evidence="11" type="ORF">B7G54_02570</name>
    <name evidence="10" type="ORF">LMG29660_00614</name>
</gene>
<dbReference type="GO" id="GO:0019171">
    <property type="term" value="F:(3R)-hydroxyacyl-[acyl-carrier-protein] dehydratase activity"/>
    <property type="evidence" value="ECO:0007669"/>
    <property type="project" value="UniProtKB-EC"/>
</dbReference>
<keyword evidence="6 9" id="KW-0443">Lipid metabolism</keyword>
<accession>A0A1X1PP86</accession>
<evidence type="ECO:0000313" key="12">
    <source>
        <dbReference type="Proteomes" id="UP000193146"/>
    </source>
</evidence>
<dbReference type="EC" id="4.2.1.59" evidence="9"/>
<dbReference type="InterPro" id="IPR013114">
    <property type="entry name" value="FabA_FabZ"/>
</dbReference>
<comment type="subcellular location">
    <subcellularLocation>
        <location evidence="1 9">Cytoplasm</location>
    </subcellularLocation>
</comment>
<dbReference type="SUPFAM" id="SSF54637">
    <property type="entry name" value="Thioesterase/thiol ester dehydrase-isomerase"/>
    <property type="match status" value="1"/>
</dbReference>
<dbReference type="AlphaFoldDB" id="A0A1X1PP86"/>
<keyword evidence="12" id="KW-1185">Reference proteome</keyword>
<evidence type="ECO:0000313" key="11">
    <source>
        <dbReference type="EMBL" id="ORT89069.1"/>
    </source>
</evidence>
<evidence type="ECO:0000313" key="13">
    <source>
        <dbReference type="Proteomes" id="UP000494135"/>
    </source>
</evidence>
<dbReference type="GO" id="GO:0005737">
    <property type="term" value="C:cytoplasm"/>
    <property type="evidence" value="ECO:0007669"/>
    <property type="project" value="UniProtKB-SubCell"/>
</dbReference>
<dbReference type="OrthoDB" id="9772788at2"/>
<evidence type="ECO:0000313" key="10">
    <source>
        <dbReference type="EMBL" id="CAB3747434.1"/>
    </source>
</evidence>
<feature type="active site" evidence="9">
    <location>
        <position position="52"/>
    </location>
</feature>
<dbReference type="NCBIfam" id="NF000582">
    <property type="entry name" value="PRK00006.1"/>
    <property type="match status" value="1"/>
</dbReference>
<protein>
    <recommendedName>
        <fullName evidence="9">3-hydroxyacyl-[acyl-carrier-protein] dehydratase FabZ</fullName>
        <ecNumber evidence="9">4.2.1.59</ecNumber>
    </recommendedName>
    <alternativeName>
        <fullName evidence="9">(3R)-hydroxymyristoyl-[acyl-carrier-protein] dehydratase</fullName>
        <shortName evidence="9">(3R)-hydroxymyristoyl-ACP dehydrase</shortName>
    </alternativeName>
    <alternativeName>
        <fullName evidence="9">Beta-hydroxyacyl-ACP dehydratase</fullName>
    </alternativeName>
</protein>
<evidence type="ECO:0000256" key="6">
    <source>
        <dbReference type="ARBA" id="ARBA00023098"/>
    </source>
</evidence>
<dbReference type="EMBL" id="NBYX01000001">
    <property type="protein sequence ID" value="ORT89069.1"/>
    <property type="molecule type" value="Genomic_DNA"/>
</dbReference>
<organism evidence="11 12">
    <name type="scientific">Burkholderia puraquae</name>
    <dbReference type="NCBI Taxonomy" id="1904757"/>
    <lineage>
        <taxon>Bacteria</taxon>
        <taxon>Pseudomonadati</taxon>
        <taxon>Pseudomonadota</taxon>
        <taxon>Betaproteobacteria</taxon>
        <taxon>Burkholderiales</taxon>
        <taxon>Burkholderiaceae</taxon>
        <taxon>Burkholderia</taxon>
        <taxon>Burkholderia cepacia complex</taxon>
    </lineage>
</organism>
<dbReference type="GO" id="GO:0006633">
    <property type="term" value="P:fatty acid biosynthetic process"/>
    <property type="evidence" value="ECO:0007669"/>
    <property type="project" value="UniProtKB-UniRule"/>
</dbReference>
<comment type="similarity">
    <text evidence="2 9">Belongs to the thioester dehydratase family. FabZ subfamily.</text>
</comment>
<evidence type="ECO:0000256" key="5">
    <source>
        <dbReference type="ARBA" id="ARBA00022556"/>
    </source>
</evidence>
<comment type="catalytic activity">
    <reaction evidence="9">
        <text>a (3R)-hydroxyacyl-[ACP] = a (2E)-enoyl-[ACP] + H2O</text>
        <dbReference type="Rhea" id="RHEA:13097"/>
        <dbReference type="Rhea" id="RHEA-COMP:9925"/>
        <dbReference type="Rhea" id="RHEA-COMP:9945"/>
        <dbReference type="ChEBI" id="CHEBI:15377"/>
        <dbReference type="ChEBI" id="CHEBI:78784"/>
        <dbReference type="ChEBI" id="CHEBI:78827"/>
        <dbReference type="EC" id="4.2.1.59"/>
    </reaction>
</comment>
<reference evidence="10 13" key="2">
    <citation type="submission" date="2020-04" db="EMBL/GenBank/DDBJ databases">
        <authorList>
            <person name="De Canck E."/>
        </authorList>
    </citation>
    <scope>NUCLEOTIDE SEQUENCE [LARGE SCALE GENOMIC DNA]</scope>
    <source>
        <strain evidence="10 13">LMG 29660</strain>
    </source>
</reference>
<evidence type="ECO:0000256" key="1">
    <source>
        <dbReference type="ARBA" id="ARBA00004496"/>
    </source>
</evidence>
<dbReference type="RefSeq" id="WP_085037611.1">
    <property type="nucleotide sequence ID" value="NZ_CADIKG010000001.1"/>
</dbReference>
<evidence type="ECO:0000256" key="4">
    <source>
        <dbReference type="ARBA" id="ARBA00022516"/>
    </source>
</evidence>
<keyword evidence="5 9" id="KW-0441">Lipid A biosynthesis</keyword>
<name>A0A1X1PP86_9BURK</name>
<proteinExistence type="inferred from homology"/>
<dbReference type="PANTHER" id="PTHR30272">
    <property type="entry name" value="3-HYDROXYACYL-[ACYL-CARRIER-PROTEIN] DEHYDRATASE"/>
    <property type="match status" value="1"/>
</dbReference>
<sequence length="150" mass="16698">MNASDINIHKILELLPHRYPILLVDRVLEFEPQTRIKTLKNVTIDEPYFVGHFPGQPVMPGVMIIEALAQSAGLLTFGADTERRAGALYYLVGIDGARFKRVVRPGDQLHLNVSVVRCIRGIWKFQANATVDGEVACEAELMCTVKHSEG</sequence>
<comment type="function">
    <text evidence="8 9">Involved in unsaturated fatty acids biosynthesis. Catalyzes the dehydration of short chain beta-hydroxyacyl-ACPs and long chain saturated and unsaturated beta-hydroxyacyl-ACPs.</text>
</comment>
<keyword evidence="3 9" id="KW-0963">Cytoplasm</keyword>
<dbReference type="GO" id="GO:0016020">
    <property type="term" value="C:membrane"/>
    <property type="evidence" value="ECO:0007669"/>
    <property type="project" value="GOC"/>
</dbReference>
<dbReference type="Gene3D" id="3.10.129.10">
    <property type="entry name" value="Hotdog Thioesterase"/>
    <property type="match status" value="1"/>
</dbReference>
<dbReference type="GO" id="GO:0009245">
    <property type="term" value="P:lipid A biosynthetic process"/>
    <property type="evidence" value="ECO:0007669"/>
    <property type="project" value="UniProtKB-UniRule"/>
</dbReference>
<dbReference type="InterPro" id="IPR010084">
    <property type="entry name" value="FabZ"/>
</dbReference>
<evidence type="ECO:0000256" key="8">
    <source>
        <dbReference type="ARBA" id="ARBA00025049"/>
    </source>
</evidence>
<dbReference type="CDD" id="cd01288">
    <property type="entry name" value="FabZ"/>
    <property type="match status" value="1"/>
</dbReference>
<evidence type="ECO:0000256" key="9">
    <source>
        <dbReference type="HAMAP-Rule" id="MF_00406"/>
    </source>
</evidence>
<dbReference type="PANTHER" id="PTHR30272:SF1">
    <property type="entry name" value="3-HYDROXYACYL-[ACYL-CARRIER-PROTEIN] DEHYDRATASE"/>
    <property type="match status" value="1"/>
</dbReference>
<keyword evidence="4 9" id="KW-0444">Lipid biosynthesis</keyword>